<dbReference type="OrthoDB" id="1467874at2"/>
<dbReference type="RefSeq" id="WP_109359397.1">
    <property type="nucleotide sequence ID" value="NZ_QFRJ01000005.1"/>
</dbReference>
<name>A0A2U2XD28_9FLAO</name>
<gene>
    <name evidence="1" type="ORF">DIT68_08645</name>
</gene>
<organism evidence="1 2">
    <name type="scientific">Brumimicrobium oceani</name>
    <dbReference type="NCBI Taxonomy" id="2100725"/>
    <lineage>
        <taxon>Bacteria</taxon>
        <taxon>Pseudomonadati</taxon>
        <taxon>Bacteroidota</taxon>
        <taxon>Flavobacteriia</taxon>
        <taxon>Flavobacteriales</taxon>
        <taxon>Crocinitomicaceae</taxon>
        <taxon>Brumimicrobium</taxon>
    </lineage>
</organism>
<comment type="caution">
    <text evidence="1">The sequence shown here is derived from an EMBL/GenBank/DDBJ whole genome shotgun (WGS) entry which is preliminary data.</text>
</comment>
<accession>A0A2U2XD28</accession>
<proteinExistence type="predicted"/>
<reference evidence="1 2" key="1">
    <citation type="submission" date="2018-05" db="EMBL/GenBank/DDBJ databases">
        <title>Brumimicrobium oceani sp. nov., isolated from coastal sediment.</title>
        <authorList>
            <person name="Kou Y."/>
        </authorList>
    </citation>
    <scope>NUCLEOTIDE SEQUENCE [LARGE SCALE GENOMIC DNA]</scope>
    <source>
        <strain evidence="1 2">C305</strain>
    </source>
</reference>
<keyword evidence="2" id="KW-1185">Reference proteome</keyword>
<evidence type="ECO:0000313" key="2">
    <source>
        <dbReference type="Proteomes" id="UP000245370"/>
    </source>
</evidence>
<dbReference type="AlphaFoldDB" id="A0A2U2XD28"/>
<reference evidence="1 2" key="2">
    <citation type="submission" date="2018-05" db="EMBL/GenBank/DDBJ databases">
        <authorList>
            <person name="Lanie J.A."/>
            <person name="Ng W.-L."/>
            <person name="Kazmierczak K.M."/>
            <person name="Andrzejewski T.M."/>
            <person name="Davidsen T.M."/>
            <person name="Wayne K.J."/>
            <person name="Tettelin H."/>
            <person name="Glass J.I."/>
            <person name="Rusch D."/>
            <person name="Podicherti R."/>
            <person name="Tsui H.-C.T."/>
            <person name="Winkler M.E."/>
        </authorList>
    </citation>
    <scope>NUCLEOTIDE SEQUENCE [LARGE SCALE GENOMIC DNA]</scope>
    <source>
        <strain evidence="1 2">C305</strain>
    </source>
</reference>
<sequence>MKKRVIFSALLVAGFTFTSCEKCSECHYDGPNGEIEIGEYCGDELEDIEASGFTVNDVNYEVHCHEH</sequence>
<evidence type="ECO:0000313" key="1">
    <source>
        <dbReference type="EMBL" id="PWH85692.1"/>
    </source>
</evidence>
<dbReference type="EMBL" id="QFRJ01000005">
    <property type="protein sequence ID" value="PWH85692.1"/>
    <property type="molecule type" value="Genomic_DNA"/>
</dbReference>
<dbReference type="PROSITE" id="PS51257">
    <property type="entry name" value="PROKAR_LIPOPROTEIN"/>
    <property type="match status" value="1"/>
</dbReference>
<dbReference type="Proteomes" id="UP000245370">
    <property type="component" value="Unassembled WGS sequence"/>
</dbReference>
<protein>
    <submittedName>
        <fullName evidence="1">Uncharacterized protein</fullName>
    </submittedName>
</protein>